<dbReference type="FunFam" id="3.40.50.300:FF:000016">
    <property type="entry name" value="Oligopeptide ABC transporter ATP-binding component"/>
    <property type="match status" value="1"/>
</dbReference>
<evidence type="ECO:0000256" key="3">
    <source>
        <dbReference type="ARBA" id="ARBA00022741"/>
    </source>
</evidence>
<dbReference type="Proteomes" id="UP000001946">
    <property type="component" value="Chromosome"/>
</dbReference>
<evidence type="ECO:0000256" key="1">
    <source>
        <dbReference type="ARBA" id="ARBA00005417"/>
    </source>
</evidence>
<dbReference type="GO" id="GO:0055085">
    <property type="term" value="P:transmembrane transport"/>
    <property type="evidence" value="ECO:0007669"/>
    <property type="project" value="UniProtKB-ARBA"/>
</dbReference>
<comment type="similarity">
    <text evidence="1">Belongs to the ABC transporter superfamily.</text>
</comment>
<dbReference type="PROSITE" id="PS50893">
    <property type="entry name" value="ABC_TRANSPORTER_2"/>
    <property type="match status" value="1"/>
</dbReference>
<organism evidence="6 7">
    <name type="scientific">Desulfitobacterium hafniense (strain Y51)</name>
    <dbReference type="NCBI Taxonomy" id="138119"/>
    <lineage>
        <taxon>Bacteria</taxon>
        <taxon>Bacillati</taxon>
        <taxon>Bacillota</taxon>
        <taxon>Clostridia</taxon>
        <taxon>Eubacteriales</taxon>
        <taxon>Desulfitobacteriaceae</taxon>
        <taxon>Desulfitobacterium</taxon>
    </lineage>
</organism>
<keyword evidence="2" id="KW-0813">Transport</keyword>
<dbReference type="InterPro" id="IPR013563">
    <property type="entry name" value="Oligopep_ABC_C"/>
</dbReference>
<dbReference type="HOGENOM" id="CLU_000604_1_23_9"/>
<name>Q24ZV6_DESHY</name>
<keyword evidence="7" id="KW-1185">Reference proteome</keyword>
<dbReference type="AlphaFoldDB" id="Q24ZV6"/>
<dbReference type="InterPro" id="IPR017871">
    <property type="entry name" value="ABC_transporter-like_CS"/>
</dbReference>
<dbReference type="STRING" id="138119.DSY0647"/>
<gene>
    <name evidence="6" type="ordered locus">DSY0647</name>
</gene>
<dbReference type="Pfam" id="PF00005">
    <property type="entry name" value="ABC_tran"/>
    <property type="match status" value="1"/>
</dbReference>
<feature type="domain" description="ABC transporter" evidence="5">
    <location>
        <begin position="11"/>
        <end position="259"/>
    </location>
</feature>
<dbReference type="SUPFAM" id="SSF52540">
    <property type="entry name" value="P-loop containing nucleoside triphosphate hydrolases"/>
    <property type="match status" value="1"/>
</dbReference>
<dbReference type="GO" id="GO:0005524">
    <property type="term" value="F:ATP binding"/>
    <property type="evidence" value="ECO:0007669"/>
    <property type="project" value="UniProtKB-KW"/>
</dbReference>
<evidence type="ECO:0000259" key="5">
    <source>
        <dbReference type="PROSITE" id="PS50893"/>
    </source>
</evidence>
<dbReference type="GO" id="GO:0016887">
    <property type="term" value="F:ATP hydrolysis activity"/>
    <property type="evidence" value="ECO:0007669"/>
    <property type="project" value="InterPro"/>
</dbReference>
<dbReference type="GO" id="GO:0015833">
    <property type="term" value="P:peptide transport"/>
    <property type="evidence" value="ECO:0007669"/>
    <property type="project" value="InterPro"/>
</dbReference>
<dbReference type="PROSITE" id="PS00211">
    <property type="entry name" value="ABC_TRANSPORTER_1"/>
    <property type="match status" value="1"/>
</dbReference>
<dbReference type="PANTHER" id="PTHR43776">
    <property type="entry name" value="TRANSPORT ATP-BINDING PROTEIN"/>
    <property type="match status" value="1"/>
</dbReference>
<proteinExistence type="inferred from homology"/>
<evidence type="ECO:0000313" key="7">
    <source>
        <dbReference type="Proteomes" id="UP000001946"/>
    </source>
</evidence>
<dbReference type="EMBL" id="AP008230">
    <property type="protein sequence ID" value="BAE82436.1"/>
    <property type="molecule type" value="Genomic_DNA"/>
</dbReference>
<dbReference type="Gene3D" id="3.40.50.300">
    <property type="entry name" value="P-loop containing nucleotide triphosphate hydrolases"/>
    <property type="match status" value="1"/>
</dbReference>
<protein>
    <recommendedName>
        <fullName evidence="5">ABC transporter domain-containing protein</fullName>
    </recommendedName>
</protein>
<dbReference type="KEGG" id="dsy:DSY0647"/>
<dbReference type="PANTHER" id="PTHR43776:SF7">
    <property type="entry name" value="D,D-DIPEPTIDE TRANSPORT ATP-BINDING PROTEIN DDPF-RELATED"/>
    <property type="match status" value="1"/>
</dbReference>
<dbReference type="SMART" id="SM00382">
    <property type="entry name" value="AAA"/>
    <property type="match status" value="1"/>
</dbReference>
<keyword evidence="4" id="KW-0067">ATP-binding</keyword>
<dbReference type="Pfam" id="PF08352">
    <property type="entry name" value="oligo_HPY"/>
    <property type="match status" value="1"/>
</dbReference>
<keyword evidence="3" id="KW-0547">Nucleotide-binding</keyword>
<reference evidence="6 7" key="1">
    <citation type="journal article" date="2006" name="J. Bacteriol.">
        <title>Complete genome sequence of the dehalorespiring bacterium Desulfitobacterium hafniense Y51 and comparison with Dehalococcoides ethenogenes 195.</title>
        <authorList>
            <person name="Nonaka H."/>
            <person name="Keresztes G."/>
            <person name="Shinoda Y."/>
            <person name="Ikenaga Y."/>
            <person name="Abe M."/>
            <person name="Naito K."/>
            <person name="Inatomi K."/>
            <person name="Furukawa K."/>
            <person name="Inui M."/>
            <person name="Yukawa H."/>
        </authorList>
    </citation>
    <scope>NUCLEOTIDE SEQUENCE [LARGE SCALE GENOMIC DNA]</scope>
    <source>
        <strain evidence="6 7">Y51</strain>
    </source>
</reference>
<dbReference type="InterPro" id="IPR003593">
    <property type="entry name" value="AAA+_ATPase"/>
</dbReference>
<evidence type="ECO:0000256" key="4">
    <source>
        <dbReference type="ARBA" id="ARBA00022840"/>
    </source>
</evidence>
<dbReference type="eggNOG" id="COG4608">
    <property type="taxonomic scope" value="Bacteria"/>
</dbReference>
<dbReference type="NCBIfam" id="TIGR01727">
    <property type="entry name" value="oligo_HPY"/>
    <property type="match status" value="1"/>
</dbReference>
<accession>Q24ZV6</accession>
<dbReference type="CDD" id="cd03257">
    <property type="entry name" value="ABC_NikE_OppD_transporters"/>
    <property type="match status" value="1"/>
</dbReference>
<dbReference type="InterPro" id="IPR050319">
    <property type="entry name" value="ABC_transp_ATP-bind"/>
</dbReference>
<evidence type="ECO:0000256" key="2">
    <source>
        <dbReference type="ARBA" id="ARBA00022448"/>
    </source>
</evidence>
<dbReference type="InterPro" id="IPR003439">
    <property type="entry name" value="ABC_transporter-like_ATP-bd"/>
</dbReference>
<evidence type="ECO:0000313" key="6">
    <source>
        <dbReference type="EMBL" id="BAE82436.1"/>
    </source>
</evidence>
<dbReference type="InterPro" id="IPR027417">
    <property type="entry name" value="P-loop_NTPase"/>
</dbReference>
<sequence>MMKMTEKQPLLSLQGIKKHFPVGSGLFGQKSNSVKAVDGVSLDIYPGQTVGLVGESGCGKSTIGRMVVGLTEPTAGEIYFEGRKLSDYKSKKAMGKNLQMIFQDSYSSLNPRMTVADIIAEPLVLHKVGTHKERGKRVDELLERVGLAAYHGSRYPIEFSGGQRQRIGIARSLALQPKLIVCDEPVSALDVSIQAQILNLLKEIQKDLGLSYLFIAHGIQVVKHISDQIAVMYLGKIAEFAGKEELFANPRHPYTKALLAAVPLPDPKLRDRERILLKGDLPSPANPPAGCRFHTRCPVAMEKCKVTDPALIPTSQDSRTACLLYDRSIV</sequence>